<evidence type="ECO:0000256" key="1">
    <source>
        <dbReference type="SAM" id="MobiDB-lite"/>
    </source>
</evidence>
<name>A0ABR3FTS8_9AGAR</name>
<feature type="region of interest" description="Disordered" evidence="1">
    <location>
        <begin position="59"/>
        <end position="81"/>
    </location>
</feature>
<accession>A0ABR3FTS8</accession>
<evidence type="ECO:0008006" key="6">
    <source>
        <dbReference type="Google" id="ProtNLM"/>
    </source>
</evidence>
<dbReference type="Pfam" id="PF20209">
    <property type="entry name" value="DUF6570"/>
    <property type="match status" value="1"/>
</dbReference>
<reference evidence="4 5" key="1">
    <citation type="submission" date="2024-02" db="EMBL/GenBank/DDBJ databases">
        <title>A draft genome for the cacao thread blight pathogen Marasmius crinis-equi.</title>
        <authorList>
            <person name="Cohen S.P."/>
            <person name="Baruah I.K."/>
            <person name="Amoako-Attah I."/>
            <person name="Bukari Y."/>
            <person name="Meinhardt L.W."/>
            <person name="Bailey B.A."/>
        </authorList>
    </citation>
    <scope>NUCLEOTIDE SEQUENCE [LARGE SCALE GENOMIC DNA]</scope>
    <source>
        <strain evidence="4 5">GH-76</strain>
    </source>
</reference>
<dbReference type="Pfam" id="PF14214">
    <property type="entry name" value="Helitron_like_N"/>
    <property type="match status" value="1"/>
</dbReference>
<evidence type="ECO:0000313" key="4">
    <source>
        <dbReference type="EMBL" id="KAL0578897.1"/>
    </source>
</evidence>
<feature type="domain" description="Helitron helicase-like" evidence="2">
    <location>
        <begin position="177"/>
        <end position="294"/>
    </location>
</feature>
<dbReference type="EMBL" id="JBAHYK010000079">
    <property type="protein sequence ID" value="KAL0578897.1"/>
    <property type="molecule type" value="Genomic_DNA"/>
</dbReference>
<sequence>MTIRPAKVRTALEWLKTNNPLFRHIVINYELLQSLYSPSQSMDSLLDSYDPLRKLPIEEQELDDKEEPTQTPRHENSPKRITEKDFEKVDITNVASNATPNDLRTAALNHIKYRRGGYLEIRHEKGFVREFMIKNPSLFPMMYPTLFPYGLGGLDDPIEKLGSQSGRTSNTCATSETREHASFLFSSFSMLQRHEMLINTVMKIRNKMYRNMARDFTEVSPSAVAAVSSRIAEGDTVTWRNQSEKKVLHLMKHARIMTGKVQGSAEAKKHQRNEIRALSMVQGSPAYYITINPALQVARKTLIASAKGIWYTAMGHMEPIQATRR</sequence>
<protein>
    <recommendedName>
        <fullName evidence="6">Helitron helicase-like domain-containing protein</fullName>
    </recommendedName>
</protein>
<evidence type="ECO:0000259" key="2">
    <source>
        <dbReference type="Pfam" id="PF14214"/>
    </source>
</evidence>
<dbReference type="Proteomes" id="UP001465976">
    <property type="component" value="Unassembled WGS sequence"/>
</dbReference>
<keyword evidence="5" id="KW-1185">Reference proteome</keyword>
<feature type="compositionally biased region" description="Basic and acidic residues" evidence="1">
    <location>
        <begin position="72"/>
        <end position="81"/>
    </location>
</feature>
<proteinExistence type="predicted"/>
<feature type="domain" description="DUF6570" evidence="3">
    <location>
        <begin position="2"/>
        <end position="32"/>
    </location>
</feature>
<evidence type="ECO:0000259" key="3">
    <source>
        <dbReference type="Pfam" id="PF20209"/>
    </source>
</evidence>
<gene>
    <name evidence="4" type="ORF">V5O48_003088</name>
</gene>
<comment type="caution">
    <text evidence="4">The sequence shown here is derived from an EMBL/GenBank/DDBJ whole genome shotgun (WGS) entry which is preliminary data.</text>
</comment>
<evidence type="ECO:0000313" key="5">
    <source>
        <dbReference type="Proteomes" id="UP001465976"/>
    </source>
</evidence>
<dbReference type="InterPro" id="IPR046700">
    <property type="entry name" value="DUF6570"/>
</dbReference>
<organism evidence="4 5">
    <name type="scientific">Marasmius crinis-equi</name>
    <dbReference type="NCBI Taxonomy" id="585013"/>
    <lineage>
        <taxon>Eukaryota</taxon>
        <taxon>Fungi</taxon>
        <taxon>Dikarya</taxon>
        <taxon>Basidiomycota</taxon>
        <taxon>Agaricomycotina</taxon>
        <taxon>Agaricomycetes</taxon>
        <taxon>Agaricomycetidae</taxon>
        <taxon>Agaricales</taxon>
        <taxon>Marasmiineae</taxon>
        <taxon>Marasmiaceae</taxon>
        <taxon>Marasmius</taxon>
    </lineage>
</organism>
<dbReference type="InterPro" id="IPR025476">
    <property type="entry name" value="Helitron_helicase-like"/>
</dbReference>